<dbReference type="Pfam" id="PF13886">
    <property type="entry name" value="TM7S3_TM198"/>
    <property type="match status" value="1"/>
</dbReference>
<sequence length="291" mass="30790">MMRVSFLFVLAACFFPFLLALVIHVPQNERPGYGALLSRETETNTTESSESSHDDTTPTNATSSATPRNSTSTSASPSSVPLLNTSTDEIDEEEGRQNATSPGTLPIQPKVTPALGVGGFILLMTGAVLALIGVRNLWVQVFLSSAFLTSLGVTVLIVYVMSPPVRSAIQGAYLVAIFFTGLTFGALGIVFKELAEGLGCLLGGFCTSMWLLSTKSGGLLTATDAKTGFTGAISVGFYAISFSHYTRPYGLIVSTSIAGGTAVSLGIDCYSKAGLKEFWLYLWGESIFMLE</sequence>
<dbReference type="InterPro" id="IPR025256">
    <property type="entry name" value="TM7S3/TM198-like_dom"/>
</dbReference>
<dbReference type="EMBL" id="CDMC01000004">
    <property type="protein sequence ID" value="CEL04785.1"/>
    <property type="molecule type" value="Genomic_DNA"/>
</dbReference>
<dbReference type="OMA" id="KEYWAWI"/>
<evidence type="ECO:0000313" key="9">
    <source>
        <dbReference type="EMBL" id="CEL04785.1"/>
    </source>
</evidence>
<feature type="compositionally biased region" description="Low complexity" evidence="5">
    <location>
        <begin position="57"/>
        <end position="79"/>
    </location>
</feature>
<dbReference type="GO" id="GO:0016020">
    <property type="term" value="C:membrane"/>
    <property type="evidence" value="ECO:0007669"/>
    <property type="project" value="UniProtKB-SubCell"/>
</dbReference>
<evidence type="ECO:0000256" key="5">
    <source>
        <dbReference type="SAM" id="MobiDB-lite"/>
    </source>
</evidence>
<feature type="signal peptide" evidence="7">
    <location>
        <begin position="1"/>
        <end position="20"/>
    </location>
</feature>
<evidence type="ECO:0000256" key="7">
    <source>
        <dbReference type="SAM" id="SignalP"/>
    </source>
</evidence>
<evidence type="ECO:0000313" key="10">
    <source>
        <dbReference type="Proteomes" id="UP000054771"/>
    </source>
</evidence>
<dbReference type="OrthoDB" id="5377273at2759"/>
<gene>
    <name evidence="9" type="ORF">ASPCAL05910</name>
</gene>
<keyword evidence="4 6" id="KW-0472">Membrane</keyword>
<proteinExistence type="predicted"/>
<evidence type="ECO:0000256" key="4">
    <source>
        <dbReference type="ARBA" id="ARBA00023136"/>
    </source>
</evidence>
<organism evidence="9 10">
    <name type="scientific">Aspergillus calidoustus</name>
    <dbReference type="NCBI Taxonomy" id="454130"/>
    <lineage>
        <taxon>Eukaryota</taxon>
        <taxon>Fungi</taxon>
        <taxon>Dikarya</taxon>
        <taxon>Ascomycota</taxon>
        <taxon>Pezizomycotina</taxon>
        <taxon>Eurotiomycetes</taxon>
        <taxon>Eurotiomycetidae</taxon>
        <taxon>Eurotiales</taxon>
        <taxon>Aspergillaceae</taxon>
        <taxon>Aspergillus</taxon>
        <taxon>Aspergillus subgen. Nidulantes</taxon>
    </lineage>
</organism>
<feature type="transmembrane region" description="Helical" evidence="6">
    <location>
        <begin position="114"/>
        <end position="134"/>
    </location>
</feature>
<evidence type="ECO:0000259" key="8">
    <source>
        <dbReference type="Pfam" id="PF13886"/>
    </source>
</evidence>
<evidence type="ECO:0000256" key="6">
    <source>
        <dbReference type="SAM" id="Phobius"/>
    </source>
</evidence>
<dbReference type="STRING" id="454130.A0A0U5FYW5"/>
<dbReference type="Proteomes" id="UP000054771">
    <property type="component" value="Unassembled WGS sequence"/>
</dbReference>
<keyword evidence="10" id="KW-1185">Reference proteome</keyword>
<feature type="transmembrane region" description="Helical" evidence="6">
    <location>
        <begin position="172"/>
        <end position="191"/>
    </location>
</feature>
<feature type="transmembrane region" description="Helical" evidence="6">
    <location>
        <begin position="141"/>
        <end position="160"/>
    </location>
</feature>
<feature type="region of interest" description="Disordered" evidence="5">
    <location>
        <begin position="39"/>
        <end position="84"/>
    </location>
</feature>
<protein>
    <recommendedName>
        <fullName evidence="8">TM7S3/TM198-like domain-containing protein</fullName>
    </recommendedName>
</protein>
<keyword evidence="2 6" id="KW-0812">Transmembrane</keyword>
<name>A0A0U5FYW5_ASPCI</name>
<evidence type="ECO:0000256" key="2">
    <source>
        <dbReference type="ARBA" id="ARBA00022692"/>
    </source>
</evidence>
<dbReference type="PANTHER" id="PTHR39469">
    <property type="entry name" value="CHROMOSOME 1, WHOLE GENOME SHOTGUN SEQUENCE"/>
    <property type="match status" value="1"/>
</dbReference>
<dbReference type="AlphaFoldDB" id="A0A0U5FYW5"/>
<reference evidence="10" key="1">
    <citation type="journal article" date="2016" name="Genome Announc.">
        <title>Draft genome sequences of fungus Aspergillus calidoustus.</title>
        <authorList>
            <person name="Horn F."/>
            <person name="Linde J."/>
            <person name="Mattern D.J."/>
            <person name="Walther G."/>
            <person name="Guthke R."/>
            <person name="Scherlach K."/>
            <person name="Martin K."/>
            <person name="Brakhage A.A."/>
            <person name="Petzke L."/>
            <person name="Valiante V."/>
        </authorList>
    </citation>
    <scope>NUCLEOTIDE SEQUENCE [LARGE SCALE GENOMIC DNA]</scope>
    <source>
        <strain evidence="10">SF006504</strain>
    </source>
</reference>
<dbReference type="PANTHER" id="PTHR39469:SF1">
    <property type="entry name" value="DUF4203 DOMAIN-CONTAINING PROTEIN"/>
    <property type="match status" value="1"/>
</dbReference>
<keyword evidence="7" id="KW-0732">Signal</keyword>
<comment type="subcellular location">
    <subcellularLocation>
        <location evidence="1">Membrane</location>
        <topology evidence="1">Multi-pass membrane protein</topology>
    </subcellularLocation>
</comment>
<feature type="chain" id="PRO_5006857418" description="TM7S3/TM198-like domain-containing protein" evidence="7">
    <location>
        <begin position="21"/>
        <end position="291"/>
    </location>
</feature>
<evidence type="ECO:0000256" key="3">
    <source>
        <dbReference type="ARBA" id="ARBA00022989"/>
    </source>
</evidence>
<feature type="domain" description="TM7S3/TM198-like" evidence="8">
    <location>
        <begin position="119"/>
        <end position="285"/>
    </location>
</feature>
<keyword evidence="3 6" id="KW-1133">Transmembrane helix</keyword>
<accession>A0A0U5FYW5</accession>
<evidence type="ECO:0000256" key="1">
    <source>
        <dbReference type="ARBA" id="ARBA00004141"/>
    </source>
</evidence>